<dbReference type="OrthoDB" id="68328at2759"/>
<accession>A0A834ZTH9</accession>
<dbReference type="SUPFAM" id="SSF51206">
    <property type="entry name" value="cAMP-binding domain-like"/>
    <property type="match status" value="1"/>
</dbReference>
<dbReference type="InterPro" id="IPR014710">
    <property type="entry name" value="RmlC-like_jellyroll"/>
</dbReference>
<dbReference type="AlphaFoldDB" id="A0A834ZTH9"/>
<dbReference type="Pfam" id="PF00027">
    <property type="entry name" value="cNMP_binding"/>
    <property type="match status" value="1"/>
</dbReference>
<dbReference type="GO" id="GO:0047617">
    <property type="term" value="F:fatty acyl-CoA hydrolase activity"/>
    <property type="evidence" value="ECO:0007669"/>
    <property type="project" value="InterPro"/>
</dbReference>
<evidence type="ECO:0000259" key="1">
    <source>
        <dbReference type="PROSITE" id="PS50042"/>
    </source>
</evidence>
<dbReference type="SMART" id="SM00100">
    <property type="entry name" value="cNMP"/>
    <property type="match status" value="1"/>
</dbReference>
<dbReference type="PROSITE" id="PS00888">
    <property type="entry name" value="CNMP_BINDING_1"/>
    <property type="match status" value="1"/>
</dbReference>
<gene>
    <name evidence="2" type="ORF">HHK36_001147</name>
</gene>
<dbReference type="OMA" id="FICKGEV"/>
<dbReference type="GO" id="GO:0006637">
    <property type="term" value="P:acyl-CoA metabolic process"/>
    <property type="evidence" value="ECO:0007669"/>
    <property type="project" value="InterPro"/>
</dbReference>
<feature type="domain" description="Cyclic nucleotide-binding" evidence="1">
    <location>
        <begin position="15"/>
        <end position="85"/>
    </location>
</feature>
<dbReference type="PANTHER" id="PTHR11066">
    <property type="entry name" value="ACYL-COA THIOESTERASE"/>
    <property type="match status" value="1"/>
</dbReference>
<dbReference type="FunFam" id="2.60.120.10:FF:000109">
    <property type="entry name" value="Acyl-CoA thioesterase II"/>
    <property type="match status" value="1"/>
</dbReference>
<name>A0A834ZTH9_TETSI</name>
<keyword evidence="3" id="KW-1185">Reference proteome</keyword>
<evidence type="ECO:0000313" key="2">
    <source>
        <dbReference type="EMBL" id="KAF8413171.1"/>
    </source>
</evidence>
<organism evidence="2 3">
    <name type="scientific">Tetracentron sinense</name>
    <name type="common">Spur-leaf</name>
    <dbReference type="NCBI Taxonomy" id="13715"/>
    <lineage>
        <taxon>Eukaryota</taxon>
        <taxon>Viridiplantae</taxon>
        <taxon>Streptophyta</taxon>
        <taxon>Embryophyta</taxon>
        <taxon>Tracheophyta</taxon>
        <taxon>Spermatophyta</taxon>
        <taxon>Magnoliopsida</taxon>
        <taxon>Trochodendrales</taxon>
        <taxon>Trochodendraceae</taxon>
        <taxon>Tetracentron</taxon>
    </lineage>
</organism>
<dbReference type="PROSITE" id="PS50042">
    <property type="entry name" value="CNMP_BINDING_3"/>
    <property type="match status" value="1"/>
</dbReference>
<dbReference type="InterPro" id="IPR018490">
    <property type="entry name" value="cNMP-bd_dom_sf"/>
</dbReference>
<proteinExistence type="predicted"/>
<dbReference type="Gene3D" id="2.60.120.10">
    <property type="entry name" value="Jelly Rolls"/>
    <property type="match status" value="1"/>
</dbReference>
<dbReference type="CDD" id="cd00038">
    <property type="entry name" value="CAP_ED"/>
    <property type="match status" value="1"/>
</dbReference>
<dbReference type="EMBL" id="JABCRI010000001">
    <property type="protein sequence ID" value="KAF8413171.1"/>
    <property type="molecule type" value="Genomic_DNA"/>
</dbReference>
<comment type="caution">
    <text evidence="2">The sequence shown here is derived from an EMBL/GenBank/DDBJ whole genome shotgun (WGS) entry which is preliminary data.</text>
</comment>
<sequence length="240" mass="27112">MDTDAVVEFLSLVPLLQNLPSSSLRKLAEVVTVKHYDHGEYLVRQGEIGDGIYFIWEGEAEVSGSVGAEEENRPDFQLKKYDYFGYGTVTYVHQADIIALSKLTCLVLHPEHITLLQPKSIWNADETLEARSLVEHILHLEPIEVNIFRGITLPDAPKFGQVFGGQFIGQARVDLIVSLSSVWWFKHEFLNILTLKTVHDLQALAAASKTVDCLKLVHSLHSYFLLVGDLNSKYIFYLLE</sequence>
<dbReference type="InterPro" id="IPR018488">
    <property type="entry name" value="cNMP-bd_CS"/>
</dbReference>
<reference evidence="2 3" key="1">
    <citation type="submission" date="2020-04" db="EMBL/GenBank/DDBJ databases">
        <title>Plant Genome Project.</title>
        <authorList>
            <person name="Zhang R.-G."/>
        </authorList>
    </citation>
    <scope>NUCLEOTIDE SEQUENCE [LARGE SCALE GENOMIC DNA]</scope>
    <source>
        <strain evidence="2">YNK0</strain>
        <tissue evidence="2">Leaf</tissue>
    </source>
</reference>
<dbReference type="InterPro" id="IPR003703">
    <property type="entry name" value="Acyl_CoA_thio"/>
</dbReference>
<dbReference type="Proteomes" id="UP000655225">
    <property type="component" value="Unassembled WGS sequence"/>
</dbReference>
<protein>
    <recommendedName>
        <fullName evidence="1">Cyclic nucleotide-binding domain-containing protein</fullName>
    </recommendedName>
</protein>
<dbReference type="InterPro" id="IPR000595">
    <property type="entry name" value="cNMP-bd_dom"/>
</dbReference>
<evidence type="ECO:0000313" key="3">
    <source>
        <dbReference type="Proteomes" id="UP000655225"/>
    </source>
</evidence>
<dbReference type="Gene3D" id="3.10.129.10">
    <property type="entry name" value="Hotdog Thioesterase"/>
    <property type="match status" value="2"/>
</dbReference>
<dbReference type="PANTHER" id="PTHR11066:SF34">
    <property type="entry name" value="ACYL-COENZYME A THIOESTERASE 8"/>
    <property type="match status" value="1"/>
</dbReference>
<dbReference type="GO" id="GO:0009062">
    <property type="term" value="P:fatty acid catabolic process"/>
    <property type="evidence" value="ECO:0007669"/>
    <property type="project" value="TreeGrafter"/>
</dbReference>